<dbReference type="PANTHER" id="PTHR10693">
    <property type="entry name" value="RAS GTPASE-ACTIVATING PROTEIN-BINDING PROTEIN"/>
    <property type="match status" value="1"/>
</dbReference>
<reference evidence="3 4" key="1">
    <citation type="journal article" date="2018" name="PLoS Genet.">
        <title>Population sequencing reveals clonal diversity and ancestral inbreeding in the grapevine cultivar Chardonnay.</title>
        <authorList>
            <person name="Roach M.J."/>
            <person name="Johnson D.L."/>
            <person name="Bohlmann J."/>
            <person name="van Vuuren H.J."/>
            <person name="Jones S.J."/>
            <person name="Pretorius I.S."/>
            <person name="Schmidt S.A."/>
            <person name="Borneman A.R."/>
        </authorList>
    </citation>
    <scope>NUCLEOTIDE SEQUENCE [LARGE SCALE GENOMIC DNA]</scope>
    <source>
        <strain evidence="4">cv. Chardonnay</strain>
        <tissue evidence="3">Leaf</tissue>
    </source>
</reference>
<evidence type="ECO:0000259" key="2">
    <source>
        <dbReference type="PROSITE" id="PS50177"/>
    </source>
</evidence>
<dbReference type="InterPro" id="IPR002075">
    <property type="entry name" value="NTF2_dom"/>
</dbReference>
<dbReference type="InterPro" id="IPR039539">
    <property type="entry name" value="Ras_GTPase_bind_prot"/>
</dbReference>
<dbReference type="GO" id="GO:0003723">
    <property type="term" value="F:RNA binding"/>
    <property type="evidence" value="ECO:0007669"/>
    <property type="project" value="UniProtKB-KW"/>
</dbReference>
<evidence type="ECO:0000256" key="1">
    <source>
        <dbReference type="ARBA" id="ARBA00022884"/>
    </source>
</evidence>
<dbReference type="Pfam" id="PF02136">
    <property type="entry name" value="NTF2"/>
    <property type="match status" value="1"/>
</dbReference>
<dbReference type="Proteomes" id="UP000288805">
    <property type="component" value="Unassembled WGS sequence"/>
</dbReference>
<dbReference type="EMBL" id="QGNW01000069">
    <property type="protein sequence ID" value="RVX02604.1"/>
    <property type="molecule type" value="Genomic_DNA"/>
</dbReference>
<dbReference type="SUPFAM" id="SSF54427">
    <property type="entry name" value="NTF2-like"/>
    <property type="match status" value="1"/>
</dbReference>
<comment type="caution">
    <text evidence="3">The sequence shown here is derived from an EMBL/GenBank/DDBJ whole genome shotgun (WGS) entry which is preliminary data.</text>
</comment>
<dbReference type="PANTHER" id="PTHR10693:SF75">
    <property type="entry name" value="NUCLEAR TRANSPORT FACTOR 2"/>
    <property type="match status" value="1"/>
</dbReference>
<sequence>MYSRIPLFDQCANRIAATDAVFDSSEMAMQTEDSSPGPSAEVVGNVFVEQYYLVLYQSPELVYRFYHDSSVLSRPGPDGVMTTVTTSEFSCLLSVGCGLLMDFYLQTNSKNGLKPVEKPTRKSFQPYCCWYNAEDLQNPKQNTNITAVVTMLRLAQSDGCNCNCW</sequence>
<keyword evidence="1" id="KW-0694">RNA-binding</keyword>
<dbReference type="Gene3D" id="3.10.450.50">
    <property type="match status" value="1"/>
</dbReference>
<accession>A0A438J0Z1</accession>
<organism evidence="3 4">
    <name type="scientific">Vitis vinifera</name>
    <name type="common">Grape</name>
    <dbReference type="NCBI Taxonomy" id="29760"/>
    <lineage>
        <taxon>Eukaryota</taxon>
        <taxon>Viridiplantae</taxon>
        <taxon>Streptophyta</taxon>
        <taxon>Embryophyta</taxon>
        <taxon>Tracheophyta</taxon>
        <taxon>Spermatophyta</taxon>
        <taxon>Magnoliopsida</taxon>
        <taxon>eudicotyledons</taxon>
        <taxon>Gunneridae</taxon>
        <taxon>Pentapetalae</taxon>
        <taxon>rosids</taxon>
        <taxon>Vitales</taxon>
        <taxon>Vitaceae</taxon>
        <taxon>Viteae</taxon>
        <taxon>Vitis</taxon>
    </lineage>
</organism>
<dbReference type="PROSITE" id="PS50177">
    <property type="entry name" value="NTF2_DOMAIN"/>
    <property type="match status" value="1"/>
</dbReference>
<evidence type="ECO:0000313" key="3">
    <source>
        <dbReference type="EMBL" id="RVX02604.1"/>
    </source>
</evidence>
<dbReference type="InterPro" id="IPR032710">
    <property type="entry name" value="NTF2-like_dom_sf"/>
</dbReference>
<protein>
    <recommendedName>
        <fullName evidence="2">NTF2 domain-containing protein</fullName>
    </recommendedName>
</protein>
<proteinExistence type="predicted"/>
<dbReference type="AlphaFoldDB" id="A0A438J0Z1"/>
<name>A0A438J0Z1_VITVI</name>
<evidence type="ECO:0000313" key="4">
    <source>
        <dbReference type="Proteomes" id="UP000288805"/>
    </source>
</evidence>
<feature type="domain" description="NTF2" evidence="2">
    <location>
        <begin position="43"/>
        <end position="88"/>
    </location>
</feature>
<dbReference type="GO" id="GO:0005737">
    <property type="term" value="C:cytoplasm"/>
    <property type="evidence" value="ECO:0007669"/>
    <property type="project" value="UniProtKB-ARBA"/>
</dbReference>
<gene>
    <name evidence="3" type="ORF">CK203_016507</name>
</gene>
<dbReference type="InterPro" id="IPR018222">
    <property type="entry name" value="Nuclear_transport_factor_2_euk"/>
</dbReference>